<dbReference type="PATRIC" id="fig|1331060.3.peg.4277"/>
<proteinExistence type="predicted"/>
<dbReference type="PANTHER" id="PTHR43857">
    <property type="entry name" value="BLR7761 PROTEIN"/>
    <property type="match status" value="1"/>
</dbReference>
<dbReference type="InterPro" id="IPR006175">
    <property type="entry name" value="YjgF/YER057c/UK114"/>
</dbReference>
<protein>
    <submittedName>
        <fullName evidence="2">Translation initiation inhibitor, yjgF family / endoribonuclease L-PSP</fullName>
    </submittedName>
</protein>
<feature type="region of interest" description="Disordered" evidence="1">
    <location>
        <begin position="1"/>
        <end position="31"/>
    </location>
</feature>
<dbReference type="CDD" id="cd06154">
    <property type="entry name" value="YjgF_YER057c_UK114_like_6"/>
    <property type="match status" value="1"/>
</dbReference>
<accession>T0H6C0</accession>
<dbReference type="Gene3D" id="3.30.1330.40">
    <property type="entry name" value="RutC-like"/>
    <property type="match status" value="1"/>
</dbReference>
<evidence type="ECO:0000313" key="2">
    <source>
        <dbReference type="EMBL" id="EQB11826.1"/>
    </source>
</evidence>
<dbReference type="EMBL" id="ATDP01000106">
    <property type="protein sequence ID" value="EQB11826.1"/>
    <property type="molecule type" value="Genomic_DNA"/>
</dbReference>
<evidence type="ECO:0000256" key="1">
    <source>
        <dbReference type="SAM" id="MobiDB-lite"/>
    </source>
</evidence>
<name>T0H6C0_9SPHN</name>
<evidence type="ECO:0000313" key="3">
    <source>
        <dbReference type="Proteomes" id="UP000015531"/>
    </source>
</evidence>
<organism evidence="2 3">
    <name type="scientific">Sphingobium lactosutens DS20</name>
    <dbReference type="NCBI Taxonomy" id="1331060"/>
    <lineage>
        <taxon>Bacteria</taxon>
        <taxon>Pseudomonadati</taxon>
        <taxon>Pseudomonadota</taxon>
        <taxon>Alphaproteobacteria</taxon>
        <taxon>Sphingomonadales</taxon>
        <taxon>Sphingomonadaceae</taxon>
        <taxon>Sphingobium</taxon>
    </lineage>
</organism>
<dbReference type="SUPFAM" id="SSF55298">
    <property type="entry name" value="YjgF-like"/>
    <property type="match status" value="1"/>
</dbReference>
<dbReference type="PANTHER" id="PTHR43857:SF1">
    <property type="entry name" value="YJGH FAMILY PROTEIN"/>
    <property type="match status" value="1"/>
</dbReference>
<dbReference type="Proteomes" id="UP000015531">
    <property type="component" value="Unassembled WGS sequence"/>
</dbReference>
<keyword evidence="3" id="KW-1185">Reference proteome</keyword>
<gene>
    <name evidence="2" type="ORF">RLDS_22110</name>
</gene>
<dbReference type="InterPro" id="IPR035959">
    <property type="entry name" value="RutC-like_sf"/>
</dbReference>
<dbReference type="eggNOG" id="COG0251">
    <property type="taxonomic scope" value="Bacteria"/>
</dbReference>
<sequence>MNGRQRPLFREKRWTAKGGGGKAPRDPFALQQETPMPRQLISSGSPFEAQVGYSRAVVQGDWCFVAGTTGTDPNTKTMPDDVVEQGRNALRTIGRALEEAGFSFADVVRVTYYITDAAYWDVMGDIAGPVFGDIRPAASCVIAGLVKPEMKIEIEVTAFKG</sequence>
<dbReference type="AlphaFoldDB" id="T0H6C0"/>
<dbReference type="Pfam" id="PF01042">
    <property type="entry name" value="Ribonuc_L-PSP"/>
    <property type="match status" value="1"/>
</dbReference>
<comment type="caution">
    <text evidence="2">The sequence shown here is derived from an EMBL/GenBank/DDBJ whole genome shotgun (WGS) entry which is preliminary data.</text>
</comment>
<reference evidence="2 3" key="1">
    <citation type="journal article" date="2013" name="Genome Announc.">
        <title>Draft Genome Sequence of Sphingobium lactosutens Strain DS20T, Isolated from a Hexachlorocyclohexane Dumpsite.</title>
        <authorList>
            <person name="Kumar R."/>
            <person name="Dwivedi V."/>
            <person name="Negi V."/>
            <person name="Khurana J.P."/>
            <person name="Lal R."/>
        </authorList>
    </citation>
    <scope>NUCLEOTIDE SEQUENCE [LARGE SCALE GENOMIC DNA]</scope>
    <source>
        <strain evidence="2 3">DS20</strain>
    </source>
</reference>